<accession>A0A813KQG6</accession>
<reference evidence="6" key="1">
    <citation type="submission" date="2021-02" db="EMBL/GenBank/DDBJ databases">
        <authorList>
            <person name="Dougan E. K."/>
            <person name="Rhodes N."/>
            <person name="Thang M."/>
            <person name="Chan C."/>
        </authorList>
    </citation>
    <scope>NUCLEOTIDE SEQUENCE</scope>
</reference>
<dbReference type="InterPro" id="IPR029063">
    <property type="entry name" value="SAM-dependent_MTases_sf"/>
</dbReference>
<keyword evidence="3" id="KW-0949">S-adenosyl-L-methionine</keyword>
<name>A0A813KQG6_POLGL</name>
<feature type="compositionally biased region" description="Polar residues" evidence="4">
    <location>
        <begin position="694"/>
        <end position="705"/>
    </location>
</feature>
<dbReference type="GO" id="GO:0008168">
    <property type="term" value="F:methyltransferase activity"/>
    <property type="evidence" value="ECO:0007669"/>
    <property type="project" value="UniProtKB-KW"/>
</dbReference>
<keyword evidence="5" id="KW-0732">Signal</keyword>
<dbReference type="PANTHER" id="PTHR43464">
    <property type="entry name" value="METHYLTRANSFERASE"/>
    <property type="match status" value="1"/>
</dbReference>
<dbReference type="Pfam" id="PF13489">
    <property type="entry name" value="Methyltransf_23"/>
    <property type="match status" value="1"/>
</dbReference>
<evidence type="ECO:0000256" key="3">
    <source>
        <dbReference type="ARBA" id="ARBA00022691"/>
    </source>
</evidence>
<evidence type="ECO:0008006" key="8">
    <source>
        <dbReference type="Google" id="ProtNLM"/>
    </source>
</evidence>
<dbReference type="EMBL" id="CAJNNW010031215">
    <property type="protein sequence ID" value="CAE8706462.1"/>
    <property type="molecule type" value="Genomic_DNA"/>
</dbReference>
<feature type="compositionally biased region" description="Pro residues" evidence="4">
    <location>
        <begin position="674"/>
        <end position="685"/>
    </location>
</feature>
<sequence length="725" mass="78909">MIASIASKLLVLVAAVHPQKVFAEGSEQPPAGSVGTFDFGANWLNYLHSFRDDDERRTRLAISRQQLQQDFGLVGPHAFRGRSFLDIGCGSGIHSLAAYSLGASVFSIDALNGSVDSTVFLRDNMSRGRACQGECLSNQSWHVQQGSILEPYAWAQGERFDLVYAWGSLHHTGSTWHALKNTIQLVKPAGRLFLALYAHELYADHDQWLKVKQQYAEANPRDRKIMSYAFLHFSLREKVEATIAETLQNSPASGQTDYLNYHMVLRVVDAAVNNHTLSRGMDLFTDAEDWIGGYPMEWVETVDVCQLLHAKGRFVMRGGPQLVNGMLTVLAGPKEDADPSVPLAGPFAAAGNGCYFRHVPADWPSGRESQLRILEDGACLGAPNGKTHEDEFFCSRPGRYIHVEGGIMFTASDGSNPNTNGRSYSPASKLDNFASDVCAVRVGQAGSVGQSNFESLNLQVAAYLRAPASSSRGVATSASLLAQGGGANSLSAKGQPGMRFEHRQEPQQGLAGLRKPQWKDELRTSSADEATTEAASGTSLAASEEESDTVQRQSQRQDRRQNQQPPRSGASSPSSPSTAARSPSTAGVREVRAGDAWTQVATRKKERRAPEPIFFGSVECRLDEADSVLSARREVAETAKPAEPQPRSPQSPQQPQPQRQPQLQPSQAETVPQPQRPQRPQPQTQPQPQAKQQSGSSRRQATASPTAGEKVSKGDKVREEASWAK</sequence>
<evidence type="ECO:0000256" key="1">
    <source>
        <dbReference type="ARBA" id="ARBA00022603"/>
    </source>
</evidence>
<evidence type="ECO:0000313" key="6">
    <source>
        <dbReference type="EMBL" id="CAE8706462.1"/>
    </source>
</evidence>
<feature type="non-terminal residue" evidence="6">
    <location>
        <position position="1"/>
    </location>
</feature>
<dbReference type="PANTHER" id="PTHR43464:SF19">
    <property type="entry name" value="UBIQUINONE BIOSYNTHESIS O-METHYLTRANSFERASE, MITOCHONDRIAL"/>
    <property type="match status" value="1"/>
</dbReference>
<dbReference type="AlphaFoldDB" id="A0A813KQG6"/>
<evidence type="ECO:0000256" key="5">
    <source>
        <dbReference type="SAM" id="SignalP"/>
    </source>
</evidence>
<keyword evidence="2" id="KW-0808">Transferase</keyword>
<dbReference type="CDD" id="cd02440">
    <property type="entry name" value="AdoMet_MTases"/>
    <property type="match status" value="1"/>
</dbReference>
<evidence type="ECO:0000256" key="4">
    <source>
        <dbReference type="SAM" id="MobiDB-lite"/>
    </source>
</evidence>
<feature type="compositionally biased region" description="Pro residues" evidence="4">
    <location>
        <begin position="643"/>
        <end position="655"/>
    </location>
</feature>
<feature type="compositionally biased region" description="Low complexity" evidence="4">
    <location>
        <begin position="656"/>
        <end position="673"/>
    </location>
</feature>
<evidence type="ECO:0000256" key="2">
    <source>
        <dbReference type="ARBA" id="ARBA00022679"/>
    </source>
</evidence>
<organism evidence="6 7">
    <name type="scientific">Polarella glacialis</name>
    <name type="common">Dinoflagellate</name>
    <dbReference type="NCBI Taxonomy" id="89957"/>
    <lineage>
        <taxon>Eukaryota</taxon>
        <taxon>Sar</taxon>
        <taxon>Alveolata</taxon>
        <taxon>Dinophyceae</taxon>
        <taxon>Suessiales</taxon>
        <taxon>Suessiaceae</taxon>
        <taxon>Polarella</taxon>
    </lineage>
</organism>
<dbReference type="Proteomes" id="UP000626109">
    <property type="component" value="Unassembled WGS sequence"/>
</dbReference>
<comment type="caution">
    <text evidence="6">The sequence shown here is derived from an EMBL/GenBank/DDBJ whole genome shotgun (WGS) entry which is preliminary data.</text>
</comment>
<protein>
    <recommendedName>
        <fullName evidence="8">Methyltransferase domain-containing protein</fullName>
    </recommendedName>
</protein>
<feature type="chain" id="PRO_5032959647" description="Methyltransferase domain-containing protein" evidence="5">
    <location>
        <begin position="24"/>
        <end position="725"/>
    </location>
</feature>
<gene>
    <name evidence="6" type="ORF">PGLA2088_LOCUS34188</name>
</gene>
<proteinExistence type="predicted"/>
<dbReference type="Gene3D" id="3.40.50.150">
    <property type="entry name" value="Vaccinia Virus protein VP39"/>
    <property type="match status" value="1"/>
</dbReference>
<evidence type="ECO:0000313" key="7">
    <source>
        <dbReference type="Proteomes" id="UP000626109"/>
    </source>
</evidence>
<feature type="compositionally biased region" description="Low complexity" evidence="4">
    <location>
        <begin position="562"/>
        <end position="587"/>
    </location>
</feature>
<feature type="compositionally biased region" description="Low complexity" evidence="4">
    <location>
        <begin position="524"/>
        <end position="542"/>
    </location>
</feature>
<feature type="compositionally biased region" description="Basic and acidic residues" evidence="4">
    <location>
        <begin position="710"/>
        <end position="725"/>
    </location>
</feature>
<feature type="signal peptide" evidence="5">
    <location>
        <begin position="1"/>
        <end position="23"/>
    </location>
</feature>
<keyword evidence="1" id="KW-0489">Methyltransferase</keyword>
<dbReference type="SUPFAM" id="SSF53335">
    <property type="entry name" value="S-adenosyl-L-methionine-dependent methyltransferases"/>
    <property type="match status" value="1"/>
</dbReference>
<feature type="region of interest" description="Disordered" evidence="4">
    <location>
        <begin position="484"/>
        <end position="725"/>
    </location>
</feature>
<dbReference type="GO" id="GO:0032259">
    <property type="term" value="P:methylation"/>
    <property type="evidence" value="ECO:0007669"/>
    <property type="project" value="UniProtKB-KW"/>
</dbReference>